<protein>
    <submittedName>
        <fullName evidence="1">Uncharacterized protein</fullName>
    </submittedName>
</protein>
<evidence type="ECO:0000313" key="2">
    <source>
        <dbReference type="Proteomes" id="UP000001422"/>
    </source>
</evidence>
<dbReference type="Proteomes" id="UP000001422">
    <property type="component" value="Chromosome"/>
</dbReference>
<dbReference type="AlphaFoldDB" id="Q7U4X0"/>
<evidence type="ECO:0000313" key="1">
    <source>
        <dbReference type="EMBL" id="CAE08458.1"/>
    </source>
</evidence>
<reference evidence="1 2" key="1">
    <citation type="journal article" date="2003" name="Nature">
        <title>The genome of a motile marine Synechococcus.</title>
        <authorList>
            <person name="Palenik B."/>
            <person name="Brahamsha B."/>
            <person name="Larimer F."/>
            <person name="Land M."/>
            <person name="Hauser L."/>
            <person name="Chain P."/>
            <person name="Lamerdin J."/>
            <person name="Regala W."/>
            <person name="Allen E.A."/>
            <person name="McCarren J."/>
            <person name="Paulsen I."/>
            <person name="Dufresne A."/>
            <person name="Partensky F."/>
            <person name="Webb E."/>
            <person name="Waterbury J."/>
        </authorList>
    </citation>
    <scope>NUCLEOTIDE SEQUENCE [LARGE SCALE GENOMIC DNA]</scope>
    <source>
        <strain evidence="1 2">WH8102</strain>
    </source>
</reference>
<name>Q7U4X0_PARMW</name>
<accession>Q7U4X0</accession>
<gene>
    <name evidence="1" type="ordered locus">SYNW1943</name>
</gene>
<dbReference type="HOGENOM" id="CLU_2467927_0_0_3"/>
<keyword evidence="2" id="KW-1185">Reference proteome</keyword>
<dbReference type="KEGG" id="syw:SYNW1943"/>
<dbReference type="EMBL" id="BX569694">
    <property type="protein sequence ID" value="CAE08458.1"/>
    <property type="molecule type" value="Genomic_DNA"/>
</dbReference>
<proteinExistence type="predicted"/>
<sequence length="88" mass="9684">MSAHSKYGAKQRVRQHVFWSFLDSRKSPVKPYESGMGGHGQESCYLQNSVHAWLFAPAAFRSLMPMRIFSQGSQCALAGNSGLCSCSP</sequence>
<organism evidence="1 2">
    <name type="scientific">Parasynechococcus marenigrum (strain WH8102)</name>
    <dbReference type="NCBI Taxonomy" id="84588"/>
    <lineage>
        <taxon>Bacteria</taxon>
        <taxon>Bacillati</taxon>
        <taxon>Cyanobacteriota</taxon>
        <taxon>Cyanophyceae</taxon>
        <taxon>Synechococcales</taxon>
        <taxon>Prochlorococcaceae</taxon>
        <taxon>Parasynechococcus</taxon>
        <taxon>Parasynechococcus marenigrum</taxon>
    </lineage>
</organism>